<dbReference type="PANTHER" id="PTHR37984">
    <property type="entry name" value="PROTEIN CBG26694"/>
    <property type="match status" value="1"/>
</dbReference>
<accession>A0A1Y1KVF7</accession>
<protein>
    <recommendedName>
        <fullName evidence="1">Integrase catalytic domain-containing protein</fullName>
    </recommendedName>
</protein>
<sequence>MHTLHIDHLGPFVTSRKKNQYLITGIDGFTKFAFLKAVRNTSVNPVITFLNDIFNMFGVVLRIVCDRGSAFTSKRFDEYCKSMGIKVQCNGDSTSQRPSGEV</sequence>
<proteinExistence type="predicted"/>
<name>A0A1Y1KVF7_PHOPY</name>
<evidence type="ECO:0000313" key="2">
    <source>
        <dbReference type="EMBL" id="JAV63695.1"/>
    </source>
</evidence>
<dbReference type="InterPro" id="IPR036397">
    <property type="entry name" value="RNaseH_sf"/>
</dbReference>
<dbReference type="InterPro" id="IPR050951">
    <property type="entry name" value="Retrovirus_Pol_polyprotein"/>
</dbReference>
<dbReference type="EMBL" id="GEZM01076728">
    <property type="protein sequence ID" value="JAV63700.1"/>
    <property type="molecule type" value="Transcribed_RNA"/>
</dbReference>
<dbReference type="PROSITE" id="PS50994">
    <property type="entry name" value="INTEGRASE"/>
    <property type="match status" value="1"/>
</dbReference>
<evidence type="ECO:0000259" key="1">
    <source>
        <dbReference type="PROSITE" id="PS50994"/>
    </source>
</evidence>
<dbReference type="GO" id="GO:0015074">
    <property type="term" value="P:DNA integration"/>
    <property type="evidence" value="ECO:0007669"/>
    <property type="project" value="InterPro"/>
</dbReference>
<dbReference type="EMBL" id="GEZM01076729">
    <property type="protein sequence ID" value="JAV63695.1"/>
    <property type="molecule type" value="Transcribed_RNA"/>
</dbReference>
<dbReference type="Gene3D" id="3.30.420.10">
    <property type="entry name" value="Ribonuclease H-like superfamily/Ribonuclease H"/>
    <property type="match status" value="1"/>
</dbReference>
<dbReference type="GO" id="GO:0003676">
    <property type="term" value="F:nucleic acid binding"/>
    <property type="evidence" value="ECO:0007669"/>
    <property type="project" value="InterPro"/>
</dbReference>
<reference evidence="2" key="1">
    <citation type="journal article" date="2016" name="Sci. Rep.">
        <title>Molecular characterization of firefly nuptial gifts: a multi-omics approach sheds light on postcopulatory sexual selection.</title>
        <authorList>
            <person name="Al-Wathiqui N."/>
            <person name="Fallon T.R."/>
            <person name="South A."/>
            <person name="Weng J.K."/>
            <person name="Lewis S.M."/>
        </authorList>
    </citation>
    <scope>NUCLEOTIDE SEQUENCE</scope>
</reference>
<dbReference type="PANTHER" id="PTHR37984:SF5">
    <property type="entry name" value="PROTEIN NYNRIN-LIKE"/>
    <property type="match status" value="1"/>
</dbReference>
<dbReference type="AlphaFoldDB" id="A0A1Y1KVF7"/>
<dbReference type="SUPFAM" id="SSF53098">
    <property type="entry name" value="Ribonuclease H-like"/>
    <property type="match status" value="1"/>
</dbReference>
<feature type="domain" description="Integrase catalytic" evidence="1">
    <location>
        <begin position="1"/>
        <end position="102"/>
    </location>
</feature>
<dbReference type="InterPro" id="IPR012337">
    <property type="entry name" value="RNaseH-like_sf"/>
</dbReference>
<dbReference type="Pfam" id="PF00665">
    <property type="entry name" value="rve"/>
    <property type="match status" value="1"/>
</dbReference>
<dbReference type="InterPro" id="IPR001584">
    <property type="entry name" value="Integrase_cat-core"/>
</dbReference>
<organism evidence="2">
    <name type="scientific">Photinus pyralis</name>
    <name type="common">Common eastern firefly</name>
    <name type="synonym">Lampyris pyralis</name>
    <dbReference type="NCBI Taxonomy" id="7054"/>
    <lineage>
        <taxon>Eukaryota</taxon>
        <taxon>Metazoa</taxon>
        <taxon>Ecdysozoa</taxon>
        <taxon>Arthropoda</taxon>
        <taxon>Hexapoda</taxon>
        <taxon>Insecta</taxon>
        <taxon>Pterygota</taxon>
        <taxon>Neoptera</taxon>
        <taxon>Endopterygota</taxon>
        <taxon>Coleoptera</taxon>
        <taxon>Polyphaga</taxon>
        <taxon>Elateriformia</taxon>
        <taxon>Elateroidea</taxon>
        <taxon>Lampyridae</taxon>
        <taxon>Lampyrinae</taxon>
        <taxon>Photinus</taxon>
    </lineage>
</organism>